<dbReference type="Proteomes" id="UP000054845">
    <property type="component" value="Unassembled WGS sequence"/>
</dbReference>
<organism evidence="2 3">
    <name type="scientific">Ceraceosorus bombacis</name>
    <dbReference type="NCBI Taxonomy" id="401625"/>
    <lineage>
        <taxon>Eukaryota</taxon>
        <taxon>Fungi</taxon>
        <taxon>Dikarya</taxon>
        <taxon>Basidiomycota</taxon>
        <taxon>Ustilaginomycotina</taxon>
        <taxon>Exobasidiomycetes</taxon>
        <taxon>Ceraceosorales</taxon>
        <taxon>Ceraceosoraceae</taxon>
        <taxon>Ceraceosorus</taxon>
    </lineage>
</organism>
<feature type="region of interest" description="Disordered" evidence="1">
    <location>
        <begin position="401"/>
        <end position="433"/>
    </location>
</feature>
<proteinExistence type="predicted"/>
<evidence type="ECO:0000256" key="1">
    <source>
        <dbReference type="SAM" id="MobiDB-lite"/>
    </source>
</evidence>
<sequence length="433" mass="47581">MSYTPSRPLALQLNKGHIVNQGIIEQGNKSREILQKIFQNYPQIDRLRCQGHLQNMSKAMGHVSQRHSAVYDLLEKAQVDAMISALCAVAEAYNLGLPPRDTFNGNDVQYVECLTGWVWSHATKKRAIREAHLSSPSSVTKLSINAKCTELAEMLAMYTLDEDQLDNPDEQQEEADPSLPSSSKRGASDSPLGPQEPFKKVQTLDGGGVKEDPDGPENVDTPRVKGKGKTEQPIHVTTPLQSSPEAECEVDETLLQKAKEAQEGIKEICQGLPEGERLRLEACMKRITDVNDHVYSKYKETFAVVNSYDPDLAMQSMLNVAKLLKIPLPPADSFSSEAEHAKSLSDLLRPSVTMDMLLEKINSLPEEVAKALYPQARSEVEVLRAEDAGEESIMVKYEAEVEVGKGNSPPTAGHEHKGSDGTKALSINSPLAK</sequence>
<feature type="compositionally biased region" description="Acidic residues" evidence="1">
    <location>
        <begin position="167"/>
        <end position="176"/>
    </location>
</feature>
<keyword evidence="3" id="KW-1185">Reference proteome</keyword>
<evidence type="ECO:0000313" key="3">
    <source>
        <dbReference type="Proteomes" id="UP000054845"/>
    </source>
</evidence>
<evidence type="ECO:0000313" key="2">
    <source>
        <dbReference type="EMBL" id="CEH18981.1"/>
    </source>
</evidence>
<dbReference type="EMBL" id="CCYA01000276">
    <property type="protein sequence ID" value="CEH18981.1"/>
    <property type="molecule type" value="Genomic_DNA"/>
</dbReference>
<protein>
    <submittedName>
        <fullName evidence="2">Uncharacterized protein</fullName>
    </submittedName>
</protein>
<feature type="compositionally biased region" description="Basic and acidic residues" evidence="1">
    <location>
        <begin position="220"/>
        <end position="232"/>
    </location>
</feature>
<name>A0A0P1BS34_9BASI</name>
<dbReference type="OrthoDB" id="10604802at2759"/>
<dbReference type="AlphaFoldDB" id="A0A0P1BS34"/>
<reference evidence="2 3" key="1">
    <citation type="submission" date="2014-09" db="EMBL/GenBank/DDBJ databases">
        <authorList>
            <person name="Magalhaes I.L.F."/>
            <person name="Oliveira U."/>
            <person name="Santos F.R."/>
            <person name="Vidigal T.H.D.A."/>
            <person name="Brescovit A.D."/>
            <person name="Santos A.J."/>
        </authorList>
    </citation>
    <scope>NUCLEOTIDE SEQUENCE [LARGE SCALE GENOMIC DNA]</scope>
</reference>
<accession>A0A0P1BS34</accession>
<feature type="region of interest" description="Disordered" evidence="1">
    <location>
        <begin position="167"/>
        <end position="246"/>
    </location>
</feature>